<sequence length="36" mass="4093">MCISPKLHKLVHQKALKNNIFLNALVGKFLGKYMGH</sequence>
<organism evidence="2 4">
    <name type="scientific">Bathymodiolus azoricus thioautotrophic gill symbiont</name>
    <dbReference type="NCBI Taxonomy" id="235205"/>
    <lineage>
        <taxon>Bacteria</taxon>
        <taxon>Pseudomonadati</taxon>
        <taxon>Pseudomonadota</taxon>
        <taxon>Gammaproteobacteria</taxon>
        <taxon>sulfur-oxidizing symbionts</taxon>
    </lineage>
</organism>
<reference evidence="2" key="2">
    <citation type="submission" date="2016-06" db="EMBL/GenBank/DDBJ databases">
        <authorList>
            <person name="Olsen C.W."/>
            <person name="Carey S."/>
            <person name="Hinshaw L."/>
            <person name="Karasin A.I."/>
        </authorList>
    </citation>
    <scope>NUCLEOTIDE SEQUENCE [LARGE SCALE GENOMIC DNA]</scope>
    <source>
        <strain evidence="2">BazSymA</strain>
        <strain evidence="1">BazSymB</strain>
    </source>
</reference>
<dbReference type="EMBL" id="CVUD02000037">
    <property type="protein sequence ID" value="SEH60037.1"/>
    <property type="molecule type" value="Genomic_DNA"/>
</dbReference>
<evidence type="ECO:0000313" key="4">
    <source>
        <dbReference type="Proteomes" id="UP000198988"/>
    </source>
</evidence>
<gene>
    <name evidence="2" type="ORF">BAZSYMA_ACONTIG00433_2</name>
    <name evidence="1" type="ORF">BAZSYMB_SCAFFOLD00038_2</name>
</gene>
<name>A0A1H6KP44_9GAMM</name>
<accession>A0A1H6KP44</accession>
<dbReference type="Proteomes" id="UP000198559">
    <property type="component" value="Unassembled WGS sequence"/>
</dbReference>
<reference evidence="3 4" key="1">
    <citation type="submission" date="2016-06" db="EMBL/GenBank/DDBJ databases">
        <authorList>
            <person name="Petersen J."/>
            <person name="Sayavedra L."/>
        </authorList>
    </citation>
    <scope>NUCLEOTIDE SEQUENCE [LARGE SCALE GENOMIC DNA]</scope>
    <source>
        <strain evidence="4">BazSymA</strain>
        <strain evidence="3">BazSymB</strain>
    </source>
</reference>
<proteinExistence type="predicted"/>
<evidence type="ECO:0000313" key="2">
    <source>
        <dbReference type="EMBL" id="SEH73612.1"/>
    </source>
</evidence>
<dbReference type="Proteomes" id="UP000198988">
    <property type="component" value="Unassembled WGS sequence"/>
</dbReference>
<evidence type="ECO:0000313" key="1">
    <source>
        <dbReference type="EMBL" id="SEH60037.1"/>
    </source>
</evidence>
<protein>
    <submittedName>
        <fullName evidence="2">Uncharacterized protein</fullName>
    </submittedName>
</protein>
<dbReference type="AlphaFoldDB" id="A0A1H6KP44"/>
<evidence type="ECO:0000313" key="3">
    <source>
        <dbReference type="Proteomes" id="UP000198559"/>
    </source>
</evidence>
<dbReference type="STRING" id="235205.BAZSYMB_SCAFFOLD00038_2"/>
<dbReference type="EMBL" id="CDSC02000147">
    <property type="protein sequence ID" value="SEH73612.1"/>
    <property type="molecule type" value="Genomic_DNA"/>
</dbReference>